<feature type="region of interest" description="Disordered" evidence="1">
    <location>
        <begin position="465"/>
        <end position="520"/>
    </location>
</feature>
<evidence type="ECO:0000313" key="3">
    <source>
        <dbReference type="EMBL" id="KAE9445286.1"/>
    </source>
</evidence>
<organism evidence="3">
    <name type="scientific">Rhododendron williamsianum</name>
    <dbReference type="NCBI Taxonomy" id="262921"/>
    <lineage>
        <taxon>Eukaryota</taxon>
        <taxon>Viridiplantae</taxon>
        <taxon>Streptophyta</taxon>
        <taxon>Embryophyta</taxon>
        <taxon>Tracheophyta</taxon>
        <taxon>Spermatophyta</taxon>
        <taxon>Magnoliopsida</taxon>
        <taxon>eudicotyledons</taxon>
        <taxon>Gunneridae</taxon>
        <taxon>Pentapetalae</taxon>
        <taxon>asterids</taxon>
        <taxon>Ericales</taxon>
        <taxon>Ericaceae</taxon>
        <taxon>Ericoideae</taxon>
        <taxon>Rhodoreae</taxon>
        <taxon>Rhododendron</taxon>
    </lineage>
</organism>
<proteinExistence type="predicted"/>
<feature type="compositionally biased region" description="Pro residues" evidence="1">
    <location>
        <begin position="489"/>
        <end position="498"/>
    </location>
</feature>
<reference evidence="3" key="1">
    <citation type="journal article" date="2019" name="Genome Biol. Evol.">
        <title>The Rhododendron genome and chromosomal organization provide insight into shared whole-genome duplications across the heath family (Ericaceae).</title>
        <authorList>
            <person name="Soza V.L."/>
            <person name="Lindsley D."/>
            <person name="Waalkes A."/>
            <person name="Ramage E."/>
            <person name="Patwardhan R.P."/>
            <person name="Burton J.N."/>
            <person name="Adey A."/>
            <person name="Kumar A."/>
            <person name="Qiu R."/>
            <person name="Shendure J."/>
            <person name="Hall B."/>
        </authorList>
    </citation>
    <scope>NUCLEOTIDE SEQUENCE</scope>
    <source>
        <strain evidence="3">RSF 1966-606</strain>
    </source>
</reference>
<dbReference type="EMBL" id="QEFC01004298">
    <property type="protein sequence ID" value="KAE9445286.1"/>
    <property type="molecule type" value="Genomic_DNA"/>
</dbReference>
<dbReference type="Pfam" id="PF10536">
    <property type="entry name" value="PMD"/>
    <property type="match status" value="1"/>
</dbReference>
<feature type="non-terminal residue" evidence="3">
    <location>
        <position position="1"/>
    </location>
</feature>
<dbReference type="PANTHER" id="PTHR46033">
    <property type="entry name" value="PROTEIN MAIN-LIKE 2"/>
    <property type="match status" value="1"/>
</dbReference>
<feature type="domain" description="Aminotransferase-like plant mobile" evidence="2">
    <location>
        <begin position="27"/>
        <end position="404"/>
    </location>
</feature>
<dbReference type="AlphaFoldDB" id="A0A6A4K7F8"/>
<feature type="non-terminal residue" evidence="3">
    <location>
        <position position="520"/>
    </location>
</feature>
<feature type="compositionally biased region" description="Low complexity" evidence="1">
    <location>
        <begin position="499"/>
        <end position="510"/>
    </location>
</feature>
<gene>
    <name evidence="3" type="ORF">C3L33_22816</name>
</gene>
<name>A0A6A4K7F8_9ERIC</name>
<accession>A0A6A4K7F8</accession>
<dbReference type="InterPro" id="IPR044824">
    <property type="entry name" value="MAIN-like"/>
</dbReference>
<dbReference type="PANTHER" id="PTHR46033:SF80">
    <property type="entry name" value="PROTEIN MAIN-LIKE 2-LIKE"/>
    <property type="match status" value="1"/>
</dbReference>
<evidence type="ECO:0000259" key="2">
    <source>
        <dbReference type="Pfam" id="PF10536"/>
    </source>
</evidence>
<comment type="caution">
    <text evidence="3">The sequence shown here is derived from an EMBL/GenBank/DDBJ whole genome shotgun (WGS) entry which is preliminary data.</text>
</comment>
<dbReference type="OrthoDB" id="1194658at2759"/>
<protein>
    <recommendedName>
        <fullName evidence="2">Aminotransferase-like plant mobile domain-containing protein</fullName>
    </recommendedName>
</protein>
<dbReference type="InterPro" id="IPR019557">
    <property type="entry name" value="AminoTfrase-like_pln_mobile"/>
</dbReference>
<dbReference type="GO" id="GO:0010073">
    <property type="term" value="P:meristem maintenance"/>
    <property type="evidence" value="ECO:0007669"/>
    <property type="project" value="InterPro"/>
</dbReference>
<evidence type="ECO:0000256" key="1">
    <source>
        <dbReference type="SAM" id="MobiDB-lite"/>
    </source>
</evidence>
<sequence length="520" mass="57336">MTLNEHLSRRLSVPRQGAANKNLEFACSRWSIDTHSFAWAWGESRLSLEDVFILTRLSLCGGNIVDPAKLSLADREDVEALKALHKQAQNGPIFTAQGVRKAAPANAKKTSLGSWLRYFFKDLQPARTVAPGARGLRPGPQYQQRLYMAGFFSYFLSYYVLPNYPVDGISQAVFPLAVLLARGQPVALAPMFLGSLYRQLNLVQADYAWSLGRCDHLSMAHSTFLLAYFFEHFRTVALVPLVFPASGVRSRTEQWHGTSSEASWHEVCDVETNFTQRPYNIPSPGIMGVGQCLLPVASSLGAANGGDPVARTVINSALIALPGWLPTLCSETTGVAVYRPNRFARKLGFDQGVPRPAPAMPSFVESQLRFMAGQLSPILTQLDNLPIPARDRVSDYTPEFRVFWKRNFDSFLTFVRGQAVVPEASTIRTRDTSLRAITVVRATDWRGPRGQWAVIHAEPVNRVFPTEVPAPPQAAPGRTRARGSHARTQPPPPPPTGPSQPSSSQAPAAGETRRPKRIRN</sequence>